<keyword evidence="3" id="KW-1185">Reference proteome</keyword>
<dbReference type="PANTHER" id="PTHR47843:SF5">
    <property type="entry name" value="BTB_POZ DOMAIN PROTEIN"/>
    <property type="match status" value="1"/>
</dbReference>
<feature type="region of interest" description="Disordered" evidence="1">
    <location>
        <begin position="304"/>
        <end position="332"/>
    </location>
</feature>
<protein>
    <submittedName>
        <fullName evidence="2">Uncharacterized protein</fullName>
    </submittedName>
</protein>
<dbReference type="InterPro" id="IPR011333">
    <property type="entry name" value="SKP1/BTB/POZ_sf"/>
</dbReference>
<reference evidence="2" key="1">
    <citation type="journal article" date="2020" name="Stud. Mycol.">
        <title>101 Dothideomycetes genomes: a test case for predicting lifestyles and emergence of pathogens.</title>
        <authorList>
            <person name="Haridas S."/>
            <person name="Albert R."/>
            <person name="Binder M."/>
            <person name="Bloem J."/>
            <person name="Labutti K."/>
            <person name="Salamov A."/>
            <person name="Andreopoulos B."/>
            <person name="Baker S."/>
            <person name="Barry K."/>
            <person name="Bills G."/>
            <person name="Bluhm B."/>
            <person name="Cannon C."/>
            <person name="Castanera R."/>
            <person name="Culley D."/>
            <person name="Daum C."/>
            <person name="Ezra D."/>
            <person name="Gonzalez J."/>
            <person name="Henrissat B."/>
            <person name="Kuo A."/>
            <person name="Liang C."/>
            <person name="Lipzen A."/>
            <person name="Lutzoni F."/>
            <person name="Magnuson J."/>
            <person name="Mondo S."/>
            <person name="Nolan M."/>
            <person name="Ohm R."/>
            <person name="Pangilinan J."/>
            <person name="Park H.-J."/>
            <person name="Ramirez L."/>
            <person name="Alfaro M."/>
            <person name="Sun H."/>
            <person name="Tritt A."/>
            <person name="Yoshinaga Y."/>
            <person name="Zwiers L.-H."/>
            <person name="Turgeon B."/>
            <person name="Goodwin S."/>
            <person name="Spatafora J."/>
            <person name="Crous P."/>
            <person name="Grigoriev I."/>
        </authorList>
    </citation>
    <scope>NUCLEOTIDE SEQUENCE</scope>
    <source>
        <strain evidence="2">ATCC 36951</strain>
    </source>
</reference>
<evidence type="ECO:0000313" key="2">
    <source>
        <dbReference type="EMBL" id="KAF2165467.1"/>
    </source>
</evidence>
<feature type="compositionally biased region" description="Low complexity" evidence="1">
    <location>
        <begin position="309"/>
        <end position="323"/>
    </location>
</feature>
<organism evidence="2 3">
    <name type="scientific">Zasmidium cellare ATCC 36951</name>
    <dbReference type="NCBI Taxonomy" id="1080233"/>
    <lineage>
        <taxon>Eukaryota</taxon>
        <taxon>Fungi</taxon>
        <taxon>Dikarya</taxon>
        <taxon>Ascomycota</taxon>
        <taxon>Pezizomycotina</taxon>
        <taxon>Dothideomycetes</taxon>
        <taxon>Dothideomycetidae</taxon>
        <taxon>Mycosphaerellales</taxon>
        <taxon>Mycosphaerellaceae</taxon>
        <taxon>Zasmidium</taxon>
    </lineage>
</organism>
<name>A0A6A6CE17_ZASCE</name>
<dbReference type="AlphaFoldDB" id="A0A6A6CE17"/>
<evidence type="ECO:0000313" key="3">
    <source>
        <dbReference type="Proteomes" id="UP000799537"/>
    </source>
</evidence>
<accession>A0A6A6CE17</accession>
<dbReference type="Proteomes" id="UP000799537">
    <property type="component" value="Unassembled WGS sequence"/>
</dbReference>
<dbReference type="CDD" id="cd18186">
    <property type="entry name" value="BTB_POZ_ZBTB_KLHL-like"/>
    <property type="match status" value="1"/>
</dbReference>
<evidence type="ECO:0000256" key="1">
    <source>
        <dbReference type="SAM" id="MobiDB-lite"/>
    </source>
</evidence>
<dbReference type="Gene3D" id="3.30.710.10">
    <property type="entry name" value="Potassium Channel Kv1.1, Chain A"/>
    <property type="match status" value="2"/>
</dbReference>
<dbReference type="PANTHER" id="PTHR47843">
    <property type="entry name" value="BTB DOMAIN-CONTAINING PROTEIN-RELATED"/>
    <property type="match status" value="1"/>
</dbReference>
<proteinExistence type="predicted"/>
<gene>
    <name evidence="2" type="ORF">M409DRAFT_24317</name>
</gene>
<sequence length="531" mass="60369">MPAVEQWRKAADAAGPSRRSLLRGINSLYKTRDYSDLVIKCGSREWAHETKDAVIELHHEHEDVIDQLVEYLYTSEYDDELSMTSHSPHGPMHFDVKMYTAADKLDIPDLADLAVEKFIARAERYTGEKDFYGAVHELHKEAPDTATKMRDAIVTATIRDAHVLFQKDLDSLVADKNFQRLVCDVPAFGMEVVMELSMRVEEKSEGLRALKAHFKDSETWHCGNCEVNFHVTNFSKTHCMRCPCCQKDGLSMIHRSMSTLYQSDWNCDLIIKGGSEKEWKAHTIIVCLQSDVFKKACKPEWQVRDADNTSSPTPTASTDTSPSPKKDSKQSVIDLSDERDFIIEQLVRFLYLATYDTAFCKKTDSPLGPMQFNLKMFIAADKYDVPDFADYAKKKFLSELDKVDSPAEEQDFIRAVKELYKAGPTSAAELRAKAVEAGTSNAHILLENGLKMSSKSKGDDLTFHRLIRDFPDFGDPIVLTLSVAFAEKKKSFTSTLMCRCDACRNQFNMTWVRNDVKVYCPVCREPARRLY</sequence>
<dbReference type="GeneID" id="54560460"/>
<dbReference type="SUPFAM" id="SSF54695">
    <property type="entry name" value="POZ domain"/>
    <property type="match status" value="2"/>
</dbReference>
<dbReference type="EMBL" id="ML993600">
    <property type="protein sequence ID" value="KAF2165467.1"/>
    <property type="molecule type" value="Genomic_DNA"/>
</dbReference>
<dbReference type="RefSeq" id="XP_033666356.1">
    <property type="nucleotide sequence ID" value="XM_033807188.1"/>
</dbReference>
<dbReference type="OrthoDB" id="6359816at2759"/>